<sequence>DSGVDEWFSFIEDINENILAEFRRQNGRRVRVAVLDTGVDMRNAVFSDREVRRRIKARVDFLDPEGFGLDTCGHGTHCVSLVNRVAPAADIYVGRVACDFDSGVDEEVVAKASPHSDPSPLLLTSACLMHQAIRKALGPKDVDGNWDVDVLSLSFGFPRLSEAIKAALDETHRPDKLILAAASNHGTRRGVAYPASRTGIITIHAADADGRPCNFNPSADPGNSLSILGKNVEAAWTCHGDPTNPASVRRMTGTSVATPIAAGVVSLLLEMTMLDVPGDPATEATLRQMHPMLKTYDGMMAVLTDMTARTQGYHNIVPWNVLDSTKTVANIAKYLREWVLNRRFGM</sequence>
<dbReference type="EMBL" id="MU865935">
    <property type="protein sequence ID" value="KAK4449812.1"/>
    <property type="molecule type" value="Genomic_DNA"/>
</dbReference>
<dbReference type="GO" id="GO:0004252">
    <property type="term" value="F:serine-type endopeptidase activity"/>
    <property type="evidence" value="ECO:0007669"/>
    <property type="project" value="UniProtKB-UniRule"/>
</dbReference>
<keyword evidence="2 5" id="KW-0645">Protease</keyword>
<dbReference type="InterPro" id="IPR015500">
    <property type="entry name" value="Peptidase_S8_subtilisin-rel"/>
</dbReference>
<dbReference type="PANTHER" id="PTHR43806:SF11">
    <property type="entry name" value="CEREVISIN-RELATED"/>
    <property type="match status" value="1"/>
</dbReference>
<feature type="active site" description="Charge relay system" evidence="5">
    <location>
        <position position="74"/>
    </location>
</feature>
<gene>
    <name evidence="7" type="ORF">QBC34DRAFT_266060</name>
</gene>
<feature type="active site" description="Charge relay system" evidence="5">
    <location>
        <position position="36"/>
    </location>
</feature>
<dbReference type="PRINTS" id="PR00723">
    <property type="entry name" value="SUBTILISIN"/>
</dbReference>
<keyword evidence="8" id="KW-1185">Reference proteome</keyword>
<feature type="non-terminal residue" evidence="7">
    <location>
        <position position="346"/>
    </location>
</feature>
<dbReference type="InterPro" id="IPR050131">
    <property type="entry name" value="Peptidase_S8_subtilisin-like"/>
</dbReference>
<protein>
    <submittedName>
        <fullName evidence="7">Peptidase S8/S53 domain-containing protein</fullName>
    </submittedName>
</protein>
<dbReference type="CDD" id="cd00306">
    <property type="entry name" value="Peptidases_S8_S53"/>
    <property type="match status" value="1"/>
</dbReference>
<evidence type="ECO:0000256" key="5">
    <source>
        <dbReference type="PROSITE-ProRule" id="PRU01240"/>
    </source>
</evidence>
<dbReference type="AlphaFoldDB" id="A0AAV9GQR9"/>
<evidence type="ECO:0000256" key="3">
    <source>
        <dbReference type="ARBA" id="ARBA00022801"/>
    </source>
</evidence>
<dbReference type="PANTHER" id="PTHR43806">
    <property type="entry name" value="PEPTIDASE S8"/>
    <property type="match status" value="1"/>
</dbReference>
<evidence type="ECO:0000256" key="1">
    <source>
        <dbReference type="ARBA" id="ARBA00011073"/>
    </source>
</evidence>
<dbReference type="GO" id="GO:0006508">
    <property type="term" value="P:proteolysis"/>
    <property type="evidence" value="ECO:0007669"/>
    <property type="project" value="UniProtKB-KW"/>
</dbReference>
<dbReference type="Gene3D" id="3.40.50.200">
    <property type="entry name" value="Peptidase S8/S53 domain"/>
    <property type="match status" value="1"/>
</dbReference>
<dbReference type="Proteomes" id="UP001321760">
    <property type="component" value="Unassembled WGS sequence"/>
</dbReference>
<keyword evidence="4 5" id="KW-0720">Serine protease</keyword>
<dbReference type="PROSITE" id="PS51892">
    <property type="entry name" value="SUBTILASE"/>
    <property type="match status" value="1"/>
</dbReference>
<evidence type="ECO:0000256" key="2">
    <source>
        <dbReference type="ARBA" id="ARBA00022670"/>
    </source>
</evidence>
<keyword evidence="3 5" id="KW-0378">Hydrolase</keyword>
<dbReference type="InterPro" id="IPR000209">
    <property type="entry name" value="Peptidase_S8/S53_dom"/>
</dbReference>
<feature type="domain" description="Peptidase S8/S53" evidence="6">
    <location>
        <begin position="27"/>
        <end position="270"/>
    </location>
</feature>
<feature type="active site" description="Charge relay system" evidence="5">
    <location>
        <position position="255"/>
    </location>
</feature>
<evidence type="ECO:0000256" key="4">
    <source>
        <dbReference type="ARBA" id="ARBA00022825"/>
    </source>
</evidence>
<reference evidence="7" key="1">
    <citation type="journal article" date="2023" name="Mol. Phylogenet. Evol.">
        <title>Genome-scale phylogeny and comparative genomics of the fungal order Sordariales.</title>
        <authorList>
            <person name="Hensen N."/>
            <person name="Bonometti L."/>
            <person name="Westerberg I."/>
            <person name="Brannstrom I.O."/>
            <person name="Guillou S."/>
            <person name="Cros-Aarteil S."/>
            <person name="Calhoun S."/>
            <person name="Haridas S."/>
            <person name="Kuo A."/>
            <person name="Mondo S."/>
            <person name="Pangilinan J."/>
            <person name="Riley R."/>
            <person name="LaButti K."/>
            <person name="Andreopoulos B."/>
            <person name="Lipzen A."/>
            <person name="Chen C."/>
            <person name="Yan M."/>
            <person name="Daum C."/>
            <person name="Ng V."/>
            <person name="Clum A."/>
            <person name="Steindorff A."/>
            <person name="Ohm R.A."/>
            <person name="Martin F."/>
            <person name="Silar P."/>
            <person name="Natvig D.O."/>
            <person name="Lalanne C."/>
            <person name="Gautier V."/>
            <person name="Ament-Velasquez S.L."/>
            <person name="Kruys A."/>
            <person name="Hutchinson M.I."/>
            <person name="Powell A.J."/>
            <person name="Barry K."/>
            <person name="Miller A.N."/>
            <person name="Grigoriev I.V."/>
            <person name="Debuchy R."/>
            <person name="Gladieux P."/>
            <person name="Hiltunen Thoren M."/>
            <person name="Johannesson H."/>
        </authorList>
    </citation>
    <scope>NUCLEOTIDE SEQUENCE</scope>
    <source>
        <strain evidence="7">PSN243</strain>
    </source>
</reference>
<dbReference type="Pfam" id="PF00082">
    <property type="entry name" value="Peptidase_S8"/>
    <property type="match status" value="1"/>
</dbReference>
<dbReference type="InterPro" id="IPR023828">
    <property type="entry name" value="Peptidase_S8_Ser-AS"/>
</dbReference>
<evidence type="ECO:0000313" key="8">
    <source>
        <dbReference type="Proteomes" id="UP001321760"/>
    </source>
</evidence>
<comment type="similarity">
    <text evidence="1 5">Belongs to the peptidase S8 family.</text>
</comment>
<name>A0AAV9GQR9_9PEZI</name>
<comment type="caution">
    <text evidence="7">The sequence shown here is derived from an EMBL/GenBank/DDBJ whole genome shotgun (WGS) entry which is preliminary data.</text>
</comment>
<feature type="non-terminal residue" evidence="7">
    <location>
        <position position="1"/>
    </location>
</feature>
<dbReference type="InterPro" id="IPR036852">
    <property type="entry name" value="Peptidase_S8/S53_dom_sf"/>
</dbReference>
<reference evidence="7" key="2">
    <citation type="submission" date="2023-05" db="EMBL/GenBank/DDBJ databases">
        <authorList>
            <consortium name="Lawrence Berkeley National Laboratory"/>
            <person name="Steindorff A."/>
            <person name="Hensen N."/>
            <person name="Bonometti L."/>
            <person name="Westerberg I."/>
            <person name="Brannstrom I.O."/>
            <person name="Guillou S."/>
            <person name="Cros-Aarteil S."/>
            <person name="Calhoun S."/>
            <person name="Haridas S."/>
            <person name="Kuo A."/>
            <person name="Mondo S."/>
            <person name="Pangilinan J."/>
            <person name="Riley R."/>
            <person name="Labutti K."/>
            <person name="Andreopoulos B."/>
            <person name="Lipzen A."/>
            <person name="Chen C."/>
            <person name="Yanf M."/>
            <person name="Daum C."/>
            <person name="Ng V."/>
            <person name="Clum A."/>
            <person name="Ohm R."/>
            <person name="Martin F."/>
            <person name="Silar P."/>
            <person name="Natvig D."/>
            <person name="Lalanne C."/>
            <person name="Gautier V."/>
            <person name="Ament-Velasquez S.L."/>
            <person name="Kruys A."/>
            <person name="Hutchinson M.I."/>
            <person name="Powell A.J."/>
            <person name="Barry K."/>
            <person name="Miller A.N."/>
            <person name="Grigoriev I.V."/>
            <person name="Debuchy R."/>
            <person name="Gladieux P."/>
            <person name="Thoren M.H."/>
            <person name="Johannesson H."/>
        </authorList>
    </citation>
    <scope>NUCLEOTIDE SEQUENCE</scope>
    <source>
        <strain evidence="7">PSN243</strain>
    </source>
</reference>
<accession>A0AAV9GQR9</accession>
<dbReference type="PROSITE" id="PS00138">
    <property type="entry name" value="SUBTILASE_SER"/>
    <property type="match status" value="1"/>
</dbReference>
<dbReference type="SUPFAM" id="SSF52743">
    <property type="entry name" value="Subtilisin-like"/>
    <property type="match status" value="1"/>
</dbReference>
<organism evidence="7 8">
    <name type="scientific">Podospora aff. communis PSN243</name>
    <dbReference type="NCBI Taxonomy" id="3040156"/>
    <lineage>
        <taxon>Eukaryota</taxon>
        <taxon>Fungi</taxon>
        <taxon>Dikarya</taxon>
        <taxon>Ascomycota</taxon>
        <taxon>Pezizomycotina</taxon>
        <taxon>Sordariomycetes</taxon>
        <taxon>Sordariomycetidae</taxon>
        <taxon>Sordariales</taxon>
        <taxon>Podosporaceae</taxon>
        <taxon>Podospora</taxon>
    </lineage>
</organism>
<proteinExistence type="inferred from homology"/>
<evidence type="ECO:0000313" key="7">
    <source>
        <dbReference type="EMBL" id="KAK4449812.1"/>
    </source>
</evidence>
<evidence type="ECO:0000259" key="6">
    <source>
        <dbReference type="Pfam" id="PF00082"/>
    </source>
</evidence>